<dbReference type="Proteomes" id="UP000022272">
    <property type="component" value="Unassembled WGS sequence"/>
</dbReference>
<comment type="caution">
    <text evidence="2">The sequence shown here is derived from an EMBL/GenBank/DDBJ whole genome shotgun (WGS) entry which is preliminary data.</text>
</comment>
<accession>A0A016A7P4</accession>
<dbReference type="Pfam" id="PF20215">
    <property type="entry name" value="DUF6575"/>
    <property type="match status" value="1"/>
</dbReference>
<evidence type="ECO:0000259" key="1">
    <source>
        <dbReference type="Pfam" id="PF20215"/>
    </source>
</evidence>
<dbReference type="PATRIC" id="fig|1339280.3.peg.3629"/>
<proteinExistence type="predicted"/>
<organism evidence="2 3">
    <name type="scientific">Bacteroides fragilis str. 2-F-2 #4</name>
    <dbReference type="NCBI Taxonomy" id="1339280"/>
    <lineage>
        <taxon>Bacteria</taxon>
        <taxon>Pseudomonadati</taxon>
        <taxon>Bacteroidota</taxon>
        <taxon>Bacteroidia</taxon>
        <taxon>Bacteroidales</taxon>
        <taxon>Bacteroidaceae</taxon>
        <taxon>Bacteroides</taxon>
    </lineage>
</organism>
<feature type="domain" description="DUF6575" evidence="1">
    <location>
        <begin position="2"/>
        <end position="121"/>
    </location>
</feature>
<dbReference type="InterPro" id="IPR046482">
    <property type="entry name" value="DUF6575"/>
</dbReference>
<name>A0A016A7P4_BACFG</name>
<protein>
    <recommendedName>
        <fullName evidence="1">DUF6575 domain-containing protein</fullName>
    </recommendedName>
</protein>
<dbReference type="AlphaFoldDB" id="A0A016A7P4"/>
<reference evidence="2 3" key="1">
    <citation type="submission" date="2014-02" db="EMBL/GenBank/DDBJ databases">
        <authorList>
            <person name="Sears C."/>
            <person name="Carroll K."/>
            <person name="Sack B.R."/>
            <person name="Qadri F."/>
            <person name="Myers L.L."/>
            <person name="Chung G.-T."/>
            <person name="Escheverria P."/>
            <person name="Fraser C.M."/>
            <person name="Sadzewicz L."/>
            <person name="Shefchek K.A."/>
            <person name="Tallon L."/>
            <person name="Das S.P."/>
            <person name="Daugherty S."/>
            <person name="Mongodin E.F."/>
        </authorList>
    </citation>
    <scope>NUCLEOTIDE SEQUENCE [LARGE SCALE GENOMIC DNA]</scope>
    <source>
        <strain evidence="2 3">2-F-2 #4</strain>
    </source>
</reference>
<evidence type="ECO:0000313" key="3">
    <source>
        <dbReference type="Proteomes" id="UP000022272"/>
    </source>
</evidence>
<dbReference type="RefSeq" id="WP_050440761.1">
    <property type="nucleotide sequence ID" value="NZ_JGDM01000082.1"/>
</dbReference>
<evidence type="ECO:0000313" key="2">
    <source>
        <dbReference type="EMBL" id="EXZ43109.1"/>
    </source>
</evidence>
<sequence length="373" mass="42923">MITKLEIERILDFYDVPQLFLGRDVVGTKYLCLLYNDEDCCRYVAIRISSERLKTFLAKAIDLRSLLIAPEISDDYYIVAYYDDYYHLEKYIHVGALPEDMLPDEGYFFDGENDDTSIICEAIEHKHPVIHLGFEDVMNSHSIPVSTLSVLTTQYQSMVANCFKKIDGTKDDRDFRLRVFAYSAASFNVHMYAESDLDLFGSSRIDKTLYKLDSLLKCTTNEQLREFLIPLKGHTIRSYKNFIKELIDNKIAVKYKWVSSISEGKVVANKVGLPKLEEIYEVLSESSELDKEVKSFEGYLTGFWMSSCKWSLKLDSGEEVSGKVRVPDLLYGVVSGEVRYKITCEEILEQNNVSSKEKTTLILTDIEEVKKQE</sequence>
<gene>
    <name evidence="2" type="ORF">M076_3790</name>
</gene>
<dbReference type="EMBL" id="JGDM01000082">
    <property type="protein sequence ID" value="EXZ43109.1"/>
    <property type="molecule type" value="Genomic_DNA"/>
</dbReference>